<protein>
    <recommendedName>
        <fullName evidence="14">Riboflavin biosynthesis protein RibD</fullName>
    </recommendedName>
    <domain>
        <recommendedName>
            <fullName evidence="14">Diaminohydroxyphosphoribosylaminopyrimidine deaminase</fullName>
            <shortName evidence="14">DRAP deaminase</shortName>
            <ecNumber evidence="14">3.5.4.26</ecNumber>
        </recommendedName>
        <alternativeName>
            <fullName evidence="14">Riboflavin-specific deaminase</fullName>
        </alternativeName>
    </domain>
    <domain>
        <recommendedName>
            <fullName evidence="14">5-amino-6-(5-phosphoribosylamino)uracil reductase</fullName>
            <ecNumber evidence="14">1.1.1.193</ecNumber>
        </recommendedName>
        <alternativeName>
            <fullName evidence="14">HTP reductase</fullName>
        </alternativeName>
    </domain>
</protein>
<dbReference type="Pfam" id="PF00383">
    <property type="entry name" value="dCMP_cyt_deam_1"/>
    <property type="match status" value="1"/>
</dbReference>
<feature type="binding site" evidence="16">
    <location>
        <position position="182"/>
    </location>
    <ligand>
        <name>NADP(+)</name>
        <dbReference type="ChEBI" id="CHEBI:58349"/>
    </ligand>
</feature>
<dbReference type="PIRSF" id="PIRSF006769">
    <property type="entry name" value="RibD"/>
    <property type="match status" value="1"/>
</dbReference>
<dbReference type="InterPro" id="IPR011549">
    <property type="entry name" value="RibD_C"/>
</dbReference>
<comment type="similarity">
    <text evidence="5 14">In the C-terminal section; belongs to the HTP reductase family.</text>
</comment>
<dbReference type="Gene3D" id="3.40.140.10">
    <property type="entry name" value="Cytidine Deaminase, domain 2"/>
    <property type="match status" value="1"/>
</dbReference>
<dbReference type="GO" id="GO:0050661">
    <property type="term" value="F:NADP binding"/>
    <property type="evidence" value="ECO:0007669"/>
    <property type="project" value="InterPro"/>
</dbReference>
<dbReference type="EMBL" id="JAGSMN010000667">
    <property type="protein sequence ID" value="MBR7676472.1"/>
    <property type="molecule type" value="Genomic_DNA"/>
</dbReference>
<dbReference type="PROSITE" id="PS00903">
    <property type="entry name" value="CYT_DCMP_DEAMINASES_1"/>
    <property type="match status" value="1"/>
</dbReference>
<evidence type="ECO:0000256" key="9">
    <source>
        <dbReference type="ARBA" id="ARBA00022857"/>
    </source>
</evidence>
<evidence type="ECO:0000256" key="5">
    <source>
        <dbReference type="ARBA" id="ARBA00007417"/>
    </source>
</evidence>
<dbReference type="EC" id="1.1.1.193" evidence="14"/>
<feature type="binding site" evidence="17">
    <location>
        <position position="63"/>
    </location>
    <ligand>
        <name>Zn(2+)</name>
        <dbReference type="ChEBI" id="CHEBI:29105"/>
        <note>catalytic</note>
    </ligand>
</feature>
<dbReference type="GO" id="GO:0008270">
    <property type="term" value="F:zinc ion binding"/>
    <property type="evidence" value="ECO:0007669"/>
    <property type="project" value="InterPro"/>
</dbReference>
<feature type="binding site" evidence="16">
    <location>
        <position position="208"/>
    </location>
    <ligand>
        <name>NADP(+)</name>
        <dbReference type="ChEBI" id="CHEBI:58349"/>
    </ligand>
</feature>
<dbReference type="InterPro" id="IPR024072">
    <property type="entry name" value="DHFR-like_dom_sf"/>
</dbReference>
<reference evidence="19" key="1">
    <citation type="submission" date="2021-04" db="EMBL/GenBank/DDBJ databases">
        <title>Sequencing of actinobacteria type strains.</title>
        <authorList>
            <person name="Nguyen G.-S."/>
            <person name="Wentzel A."/>
        </authorList>
    </citation>
    <scope>NUCLEOTIDE SEQUENCE</scope>
    <source>
        <strain evidence="19">DSM 42095</strain>
    </source>
</reference>
<comment type="catalytic activity">
    <reaction evidence="12 14">
        <text>5-amino-6-(5-phospho-D-ribitylamino)uracil + NADP(+) = 5-amino-6-(5-phospho-D-ribosylamino)uracil + NADPH + H(+)</text>
        <dbReference type="Rhea" id="RHEA:17845"/>
        <dbReference type="ChEBI" id="CHEBI:15378"/>
        <dbReference type="ChEBI" id="CHEBI:57783"/>
        <dbReference type="ChEBI" id="CHEBI:58349"/>
        <dbReference type="ChEBI" id="CHEBI:58421"/>
        <dbReference type="ChEBI" id="CHEBI:58453"/>
        <dbReference type="EC" id="1.1.1.193"/>
    </reaction>
</comment>
<evidence type="ECO:0000256" key="15">
    <source>
        <dbReference type="PIRSR" id="PIRSR006769-1"/>
    </source>
</evidence>
<evidence type="ECO:0000256" key="8">
    <source>
        <dbReference type="ARBA" id="ARBA00022833"/>
    </source>
</evidence>
<evidence type="ECO:0000256" key="16">
    <source>
        <dbReference type="PIRSR" id="PIRSR006769-2"/>
    </source>
</evidence>
<feature type="binding site" evidence="17">
    <location>
        <position position="88"/>
    </location>
    <ligand>
        <name>Zn(2+)</name>
        <dbReference type="ChEBI" id="CHEBI:29105"/>
        <note>catalytic</note>
    </ligand>
</feature>
<evidence type="ECO:0000313" key="20">
    <source>
        <dbReference type="Proteomes" id="UP000675554"/>
    </source>
</evidence>
<feature type="binding site" evidence="16">
    <location>
        <position position="303"/>
    </location>
    <ligand>
        <name>substrate</name>
    </ligand>
</feature>
<feature type="binding site" evidence="17">
    <location>
        <position position="97"/>
    </location>
    <ligand>
        <name>Zn(2+)</name>
        <dbReference type="ChEBI" id="CHEBI:29105"/>
        <note>catalytic</note>
    </ligand>
</feature>
<dbReference type="AlphaFoldDB" id="A0A8T4IZ76"/>
<dbReference type="GO" id="GO:0009231">
    <property type="term" value="P:riboflavin biosynthetic process"/>
    <property type="evidence" value="ECO:0007669"/>
    <property type="project" value="UniProtKB-KW"/>
</dbReference>
<accession>A0A8T4IZ76</accession>
<feature type="domain" description="CMP/dCMP-type deaminase" evidence="18">
    <location>
        <begin position="13"/>
        <end position="135"/>
    </location>
</feature>
<comment type="function">
    <text evidence="1 14">Converts 2,5-diamino-6-(ribosylamino)-4(3h)-pyrimidinone 5'-phosphate into 5-amino-6-(ribosylamino)-2,4(1h,3h)-pyrimidinedione 5'-phosphate.</text>
</comment>
<comment type="similarity">
    <text evidence="4 14">In the N-terminal section; belongs to the cytidine and deoxycytidylate deaminase family.</text>
</comment>
<dbReference type="CDD" id="cd01284">
    <property type="entry name" value="Riboflavin_deaminase-reductase"/>
    <property type="match status" value="1"/>
</dbReference>
<dbReference type="Proteomes" id="UP000675554">
    <property type="component" value="Unassembled WGS sequence"/>
</dbReference>
<keyword evidence="10 14" id="KW-0560">Oxidoreductase</keyword>
<evidence type="ECO:0000259" key="18">
    <source>
        <dbReference type="PROSITE" id="PS51747"/>
    </source>
</evidence>
<gene>
    <name evidence="19" type="primary">ribD</name>
    <name evidence="19" type="ORF">KDA82_26380</name>
</gene>
<dbReference type="InterPro" id="IPR016192">
    <property type="entry name" value="APOBEC/CMP_deaminase_Zn-bd"/>
</dbReference>
<dbReference type="InterPro" id="IPR050765">
    <property type="entry name" value="Riboflavin_Biosynth_HTPR"/>
</dbReference>
<dbReference type="PROSITE" id="PS51747">
    <property type="entry name" value="CYT_DCMP_DEAMINASES_2"/>
    <property type="match status" value="1"/>
</dbReference>
<sequence length="378" mass="39020">MRGGEITAPAASSVEVAAMHRAIGLAACAAGRTSPNPLVGCVILGPTGDTVGEGFHRGAGHMHAEVEALAAAGVRARGATAVVTLEPCNHQGRTGPCAEALLAAGVSRVLYAVPDPNALASGGARRLRDAGVEVLGDVRRAEAERVNELWLTATRLARPCVTWKFGGSLDGRSAAPDGTSRWITGQEARADVHAVRAAHDAILVGSGTLHADDPHLGVRHGHGAPGGQQPLRVVLDRMGRIRRDARVLDEAAPTLVVVGEDTPRPELPERHEVLRAPVVDGALDLTAVTDALYARGLRSVLLEGGAGLAAGFAARGLLDRVVSYVAPLLLGAGAHPVLADFGVGTLADGLRLRLDEVTRLGEDVRLVLRARPLPGEGA</sequence>
<evidence type="ECO:0000313" key="19">
    <source>
        <dbReference type="EMBL" id="MBR7676472.1"/>
    </source>
</evidence>
<evidence type="ECO:0000256" key="3">
    <source>
        <dbReference type="ARBA" id="ARBA00004910"/>
    </source>
</evidence>
<feature type="binding site" evidence="16">
    <location>
        <position position="212"/>
    </location>
    <ligand>
        <name>NADP(+)</name>
        <dbReference type="ChEBI" id="CHEBI:58349"/>
    </ligand>
</feature>
<comment type="caution">
    <text evidence="19">The sequence shown here is derived from an EMBL/GenBank/DDBJ whole genome shotgun (WGS) entry which is preliminary data.</text>
</comment>
<feature type="binding site" evidence="16">
    <location>
        <begin position="305"/>
        <end position="311"/>
    </location>
    <ligand>
        <name>NADP(+)</name>
        <dbReference type="ChEBI" id="CHEBI:58349"/>
    </ligand>
</feature>
<dbReference type="PANTHER" id="PTHR38011:SF7">
    <property type="entry name" value="2,5-DIAMINO-6-RIBOSYLAMINO-4(3H)-PYRIMIDINONE 5'-PHOSPHATE REDUCTASE"/>
    <property type="match status" value="1"/>
</dbReference>
<dbReference type="SUPFAM" id="SSF53597">
    <property type="entry name" value="Dihydrofolate reductase-like"/>
    <property type="match status" value="1"/>
</dbReference>
<dbReference type="InterPro" id="IPR002125">
    <property type="entry name" value="CMP_dCMP_dom"/>
</dbReference>
<evidence type="ECO:0000256" key="4">
    <source>
        <dbReference type="ARBA" id="ARBA00005259"/>
    </source>
</evidence>
<keyword evidence="8 14" id="KW-0862">Zinc</keyword>
<evidence type="ECO:0000256" key="10">
    <source>
        <dbReference type="ARBA" id="ARBA00023002"/>
    </source>
</evidence>
<evidence type="ECO:0000256" key="1">
    <source>
        <dbReference type="ARBA" id="ARBA00002151"/>
    </source>
</evidence>
<comment type="cofactor">
    <cofactor evidence="14 17">
        <name>Zn(2+)</name>
        <dbReference type="ChEBI" id="CHEBI:29105"/>
    </cofactor>
    <text evidence="14 17">Binds 1 zinc ion.</text>
</comment>
<keyword evidence="9 14" id="KW-0521">NADP</keyword>
<evidence type="ECO:0000256" key="6">
    <source>
        <dbReference type="ARBA" id="ARBA00022619"/>
    </source>
</evidence>
<organism evidence="19 20">
    <name type="scientific">Streptomyces daliensis</name>
    <dbReference type="NCBI Taxonomy" id="299421"/>
    <lineage>
        <taxon>Bacteria</taxon>
        <taxon>Bacillati</taxon>
        <taxon>Actinomycetota</taxon>
        <taxon>Actinomycetes</taxon>
        <taxon>Kitasatosporales</taxon>
        <taxon>Streptomycetaceae</taxon>
        <taxon>Streptomyces</taxon>
    </lineage>
</organism>
<comment type="catalytic activity">
    <reaction evidence="13 14">
        <text>2,5-diamino-6-hydroxy-4-(5-phosphoribosylamino)-pyrimidine + H2O + H(+) = 5-amino-6-(5-phospho-D-ribosylamino)uracil + NH4(+)</text>
        <dbReference type="Rhea" id="RHEA:21868"/>
        <dbReference type="ChEBI" id="CHEBI:15377"/>
        <dbReference type="ChEBI" id="CHEBI:15378"/>
        <dbReference type="ChEBI" id="CHEBI:28938"/>
        <dbReference type="ChEBI" id="CHEBI:58453"/>
        <dbReference type="ChEBI" id="CHEBI:58614"/>
        <dbReference type="EC" id="3.5.4.26"/>
    </reaction>
</comment>
<dbReference type="NCBIfam" id="TIGR00326">
    <property type="entry name" value="eubact_ribD"/>
    <property type="match status" value="1"/>
</dbReference>
<feature type="binding site" evidence="16">
    <location>
        <position position="166"/>
    </location>
    <ligand>
        <name>NADP(+)</name>
        <dbReference type="ChEBI" id="CHEBI:58349"/>
    </ligand>
</feature>
<evidence type="ECO:0000256" key="12">
    <source>
        <dbReference type="ARBA" id="ARBA00049861"/>
    </source>
</evidence>
<dbReference type="EC" id="3.5.4.26" evidence="14"/>
<proteinExistence type="inferred from homology"/>
<feature type="binding site" evidence="16">
    <location>
        <position position="216"/>
    </location>
    <ligand>
        <name>substrate</name>
    </ligand>
</feature>
<dbReference type="InterPro" id="IPR016193">
    <property type="entry name" value="Cytidine_deaminase-like"/>
</dbReference>
<feature type="binding site" evidence="16">
    <location>
        <position position="196"/>
    </location>
    <ligand>
        <name>substrate</name>
    </ligand>
</feature>
<evidence type="ECO:0000256" key="7">
    <source>
        <dbReference type="ARBA" id="ARBA00022723"/>
    </source>
</evidence>
<dbReference type="Pfam" id="PF01872">
    <property type="entry name" value="RibD_C"/>
    <property type="match status" value="1"/>
</dbReference>
<dbReference type="PANTHER" id="PTHR38011">
    <property type="entry name" value="DIHYDROFOLATE REDUCTASE FAMILY PROTEIN (AFU_ORTHOLOGUE AFUA_8G06820)"/>
    <property type="match status" value="1"/>
</dbReference>
<keyword evidence="11" id="KW-0511">Multifunctional enzyme</keyword>
<comment type="pathway">
    <text evidence="3 14">Cofactor biosynthesis; riboflavin biosynthesis; 5-amino-6-(D-ribitylamino)uracil from GTP: step 3/4.</text>
</comment>
<evidence type="ECO:0000256" key="2">
    <source>
        <dbReference type="ARBA" id="ARBA00004882"/>
    </source>
</evidence>
<name>A0A8T4IZ76_9ACTN</name>
<evidence type="ECO:0000256" key="14">
    <source>
        <dbReference type="PIRNR" id="PIRNR006769"/>
    </source>
</evidence>
<evidence type="ECO:0000256" key="11">
    <source>
        <dbReference type="ARBA" id="ARBA00023268"/>
    </source>
</evidence>
<evidence type="ECO:0000256" key="17">
    <source>
        <dbReference type="PIRSR" id="PIRSR006769-3"/>
    </source>
</evidence>
<keyword evidence="20" id="KW-1185">Reference proteome</keyword>
<dbReference type="InterPro" id="IPR002734">
    <property type="entry name" value="RibDG_C"/>
</dbReference>
<dbReference type="InterPro" id="IPR004794">
    <property type="entry name" value="Eubact_RibD"/>
</dbReference>
<feature type="binding site" evidence="16">
    <location>
        <position position="219"/>
    </location>
    <ligand>
        <name>substrate</name>
    </ligand>
</feature>
<feature type="active site" description="Proton donor" evidence="15">
    <location>
        <position position="65"/>
    </location>
</feature>
<comment type="pathway">
    <text evidence="2 14">Cofactor biosynthesis; riboflavin biosynthesis; 5-amino-6-(D-ribitylamino)uracil from GTP: step 2/4.</text>
</comment>
<dbReference type="GO" id="GO:0008703">
    <property type="term" value="F:5-amino-6-(5-phosphoribosylamino)uracil reductase activity"/>
    <property type="evidence" value="ECO:0007669"/>
    <property type="project" value="UniProtKB-EC"/>
</dbReference>
<keyword evidence="6 14" id="KW-0686">Riboflavin biosynthesis</keyword>
<dbReference type="NCBIfam" id="TIGR00227">
    <property type="entry name" value="ribD_Cterm"/>
    <property type="match status" value="1"/>
</dbReference>
<dbReference type="GO" id="GO:0008835">
    <property type="term" value="F:diaminohydroxyphosphoribosylaminopyrimidine deaminase activity"/>
    <property type="evidence" value="ECO:0007669"/>
    <property type="project" value="UniProtKB-EC"/>
</dbReference>
<dbReference type="SUPFAM" id="SSF53927">
    <property type="entry name" value="Cytidine deaminase-like"/>
    <property type="match status" value="1"/>
</dbReference>
<keyword evidence="14 19" id="KW-0378">Hydrolase</keyword>
<dbReference type="Gene3D" id="3.40.430.10">
    <property type="entry name" value="Dihydrofolate Reductase, subunit A"/>
    <property type="match status" value="1"/>
</dbReference>
<evidence type="ECO:0000256" key="13">
    <source>
        <dbReference type="ARBA" id="ARBA00049886"/>
    </source>
</evidence>
<keyword evidence="7 14" id="KW-0479">Metal-binding</keyword>
<feature type="binding site" evidence="16">
    <location>
        <position position="180"/>
    </location>
    <ligand>
        <name>substrate</name>
    </ligand>
</feature>